<dbReference type="Ensembl" id="ENSAMXT00000004956.2">
    <property type="protein sequence ID" value="ENSAMXP00000004956.2"/>
    <property type="gene ID" value="ENSAMXG00000004838.2"/>
</dbReference>
<dbReference type="GeneTree" id="ENSGT00390000008285"/>
<reference evidence="2" key="1">
    <citation type="submission" date="2013-03" db="EMBL/GenBank/DDBJ databases">
        <authorList>
            <person name="Jeffery W."/>
            <person name="Warren W."/>
            <person name="Wilson R.K."/>
        </authorList>
    </citation>
    <scope>NUCLEOTIDE SEQUENCE</scope>
    <source>
        <strain evidence="2">female</strain>
    </source>
</reference>
<dbReference type="PANTHER" id="PTHR31408">
    <property type="entry name" value="HYPOTHETICAL PROTEIN LOC689986"/>
    <property type="match status" value="1"/>
</dbReference>
<evidence type="ECO:0000313" key="1">
    <source>
        <dbReference type="Ensembl" id="ENSAMXP00000004956.2"/>
    </source>
</evidence>
<dbReference type="GO" id="GO:0007130">
    <property type="term" value="P:synaptonemal complex assembly"/>
    <property type="evidence" value="ECO:0007669"/>
    <property type="project" value="InterPro"/>
</dbReference>
<organism evidence="1 2">
    <name type="scientific">Astyanax mexicanus</name>
    <name type="common">Blind cave fish</name>
    <name type="synonym">Astyanax fasciatus mexicanus</name>
    <dbReference type="NCBI Taxonomy" id="7994"/>
    <lineage>
        <taxon>Eukaryota</taxon>
        <taxon>Metazoa</taxon>
        <taxon>Chordata</taxon>
        <taxon>Craniata</taxon>
        <taxon>Vertebrata</taxon>
        <taxon>Euteleostomi</taxon>
        <taxon>Actinopterygii</taxon>
        <taxon>Neopterygii</taxon>
        <taxon>Teleostei</taxon>
        <taxon>Ostariophysi</taxon>
        <taxon>Characiformes</taxon>
        <taxon>Characoidei</taxon>
        <taxon>Acestrorhamphidae</taxon>
        <taxon>Acestrorhamphinae</taxon>
        <taxon>Astyanax</taxon>
    </lineage>
</organism>
<dbReference type="AlphaFoldDB" id="W5KBJ5"/>
<dbReference type="Proteomes" id="UP000018467">
    <property type="component" value="Unassembled WGS sequence"/>
</dbReference>
<dbReference type="STRING" id="7994.ENSAMXP00000004956"/>
<dbReference type="eggNOG" id="ENOG502S1KQ">
    <property type="taxonomic scope" value="Eukaryota"/>
</dbReference>
<proteinExistence type="predicted"/>
<dbReference type="GO" id="GO:0007131">
    <property type="term" value="P:reciprocal meiotic recombination"/>
    <property type="evidence" value="ECO:0007669"/>
    <property type="project" value="TreeGrafter"/>
</dbReference>
<reference evidence="2" key="2">
    <citation type="journal article" date="2014" name="Nat. Commun.">
        <title>The cavefish genome reveals candidate genes for eye loss.</title>
        <authorList>
            <person name="McGaugh S.E."/>
            <person name="Gross J.B."/>
            <person name="Aken B."/>
            <person name="Blin M."/>
            <person name="Borowsky R."/>
            <person name="Chalopin D."/>
            <person name="Hinaux H."/>
            <person name="Jeffery W.R."/>
            <person name="Keene A."/>
            <person name="Ma L."/>
            <person name="Minx P."/>
            <person name="Murphy D."/>
            <person name="O'Quin K.E."/>
            <person name="Retaux S."/>
            <person name="Rohner N."/>
            <person name="Searle S.M."/>
            <person name="Stahl B.A."/>
            <person name="Tabin C."/>
            <person name="Volff J.N."/>
            <person name="Yoshizawa M."/>
            <person name="Warren W.C."/>
        </authorList>
    </citation>
    <scope>NUCLEOTIDE SEQUENCE [LARGE SCALE GENOMIC DNA]</scope>
    <source>
        <strain evidence="2">female</strain>
    </source>
</reference>
<dbReference type="InParanoid" id="W5KBJ5"/>
<protein>
    <submittedName>
        <fullName evidence="1">Chromosome 1 open reading frame 146</fullName>
    </submittedName>
</protein>
<accession>W5KBJ5</accession>
<dbReference type="InterPro" id="IPR027857">
    <property type="entry name" value="SCRE"/>
</dbReference>
<dbReference type="GO" id="GO:0005694">
    <property type="term" value="C:chromosome"/>
    <property type="evidence" value="ECO:0007669"/>
    <property type="project" value="TreeGrafter"/>
</dbReference>
<dbReference type="HOGENOM" id="CLU_097019_0_0_1"/>
<evidence type="ECO:0000313" key="2">
    <source>
        <dbReference type="Proteomes" id="UP000018467"/>
    </source>
</evidence>
<reference evidence="1" key="3">
    <citation type="submission" date="2025-08" db="UniProtKB">
        <authorList>
            <consortium name="Ensembl"/>
        </authorList>
    </citation>
    <scope>IDENTIFICATION</scope>
</reference>
<dbReference type="Pfam" id="PF15162">
    <property type="entry name" value="SCRE"/>
    <property type="match status" value="1"/>
</dbReference>
<reference evidence="1" key="4">
    <citation type="submission" date="2025-09" db="UniProtKB">
        <authorList>
            <consortium name="Ensembl"/>
        </authorList>
    </citation>
    <scope>IDENTIFICATION</scope>
</reference>
<dbReference type="PANTHER" id="PTHR31408:SF2">
    <property type="entry name" value="PROTEIN SPO16 HOMOLOG"/>
    <property type="match status" value="1"/>
</dbReference>
<name>W5KBJ5_ASTMX</name>
<sequence>MSSWKTTVIVSTSLQNHEALWMILSQQHRLRFSDSVEHGALVFPLSGNFILQHTLPPSKSESSKFFNRIEKFSPVYGAREWEIVILQQLFFGSNLKVLPLHSNVDIVKALLTIAKATSKPLVDSIRERMALARAQIIERSPVWEVLGHMQLQ</sequence>
<keyword evidence="2" id="KW-1185">Reference proteome</keyword>
<dbReference type="Bgee" id="ENSAMXG00000004838">
    <property type="expression patterns" value="Expressed in testis and 2 other cell types or tissues"/>
</dbReference>